<accession>A0ABY2GRJ1</accession>
<organism evidence="2 3">
    <name type="scientific">Trichoderma ghanense</name>
    <dbReference type="NCBI Taxonomy" id="65468"/>
    <lineage>
        <taxon>Eukaryota</taxon>
        <taxon>Fungi</taxon>
        <taxon>Dikarya</taxon>
        <taxon>Ascomycota</taxon>
        <taxon>Pezizomycotina</taxon>
        <taxon>Sordariomycetes</taxon>
        <taxon>Hypocreomycetidae</taxon>
        <taxon>Hypocreales</taxon>
        <taxon>Hypocreaceae</taxon>
        <taxon>Trichoderma</taxon>
    </lineage>
</organism>
<evidence type="ECO:0000313" key="3">
    <source>
        <dbReference type="Proteomes" id="UP001642720"/>
    </source>
</evidence>
<reference evidence="2 3" key="1">
    <citation type="submission" date="2018-01" db="EMBL/GenBank/DDBJ databases">
        <title>Genome characterization of the sugarcane-associated fungus Trichoderma ghanense CCMA-1212 and their application in lignocelulose bioconversion.</title>
        <authorList>
            <person name="Steindorff A.S."/>
            <person name="Mendes T.D."/>
            <person name="Vilela E.S.D."/>
            <person name="Rodrigues D.S."/>
            <person name="Formighieri E.F."/>
            <person name="Melo I.S."/>
            <person name="Favaro L.C.L."/>
        </authorList>
    </citation>
    <scope>NUCLEOTIDE SEQUENCE [LARGE SCALE GENOMIC DNA]</scope>
    <source>
        <strain evidence="2 3">CCMA-1212</strain>
    </source>
</reference>
<evidence type="ECO:0000256" key="1">
    <source>
        <dbReference type="SAM" id="MobiDB-lite"/>
    </source>
</evidence>
<feature type="region of interest" description="Disordered" evidence="1">
    <location>
        <begin position="1"/>
        <end position="22"/>
    </location>
</feature>
<name>A0ABY2GRJ1_9HYPO</name>
<protein>
    <submittedName>
        <fullName evidence="2">Uncharacterized protein</fullName>
    </submittedName>
</protein>
<dbReference type="Proteomes" id="UP001642720">
    <property type="component" value="Unassembled WGS sequence"/>
</dbReference>
<dbReference type="RefSeq" id="XP_073554764.1">
    <property type="nucleotide sequence ID" value="XM_073706822.1"/>
</dbReference>
<gene>
    <name evidence="2" type="ORF">CCMA1212_009752</name>
</gene>
<evidence type="ECO:0000313" key="2">
    <source>
        <dbReference type="EMBL" id="TFA98562.1"/>
    </source>
</evidence>
<sequence>MDSFSIARSRPPVDPTRSVDRRWLGDGSTLAEENRKAIQTSRCNVQHKDGGRGPGWSVWLTARPNQAAAPWGFSGLLQLASSQTSGSQELGVDRKKGAHRVC</sequence>
<proteinExistence type="predicted"/>
<comment type="caution">
    <text evidence="2">The sequence shown here is derived from an EMBL/GenBank/DDBJ whole genome shotgun (WGS) entry which is preliminary data.</text>
</comment>
<dbReference type="EMBL" id="PPTA01000019">
    <property type="protein sequence ID" value="TFA98562.1"/>
    <property type="molecule type" value="Genomic_DNA"/>
</dbReference>
<dbReference type="GeneID" id="300581272"/>
<keyword evidence="3" id="KW-1185">Reference proteome</keyword>